<accession>A0A7C4NPN3</accession>
<feature type="transmembrane region" description="Helical" evidence="8">
    <location>
        <begin position="132"/>
        <end position="154"/>
    </location>
</feature>
<protein>
    <submittedName>
        <fullName evidence="10">Iron ABC transporter permease</fullName>
    </submittedName>
</protein>
<comment type="subcellular location">
    <subcellularLocation>
        <location evidence="1">Cell membrane</location>
        <topology evidence="1">Multi-pass membrane protein</topology>
    </subcellularLocation>
</comment>
<dbReference type="GO" id="GO:0005886">
    <property type="term" value="C:plasma membrane"/>
    <property type="evidence" value="ECO:0007669"/>
    <property type="project" value="UniProtKB-SubCell"/>
</dbReference>
<dbReference type="EMBL" id="DTBD01000058">
    <property type="protein sequence ID" value="HGQ64911.1"/>
    <property type="molecule type" value="Genomic_DNA"/>
</dbReference>
<evidence type="ECO:0000256" key="7">
    <source>
        <dbReference type="ARBA" id="ARBA00023136"/>
    </source>
</evidence>
<dbReference type="InterPro" id="IPR037294">
    <property type="entry name" value="ABC_BtuC-like"/>
</dbReference>
<evidence type="ECO:0000313" key="9">
    <source>
        <dbReference type="EMBL" id="HGQ35670.1"/>
    </source>
</evidence>
<comment type="caution">
    <text evidence="10">The sequence shown here is derived from an EMBL/GenBank/DDBJ whole genome shotgun (WGS) entry which is preliminary data.</text>
</comment>
<comment type="similarity">
    <text evidence="2">Belongs to the binding-protein-dependent transport system permease family. FecCD subfamily.</text>
</comment>
<dbReference type="InterPro" id="IPR000522">
    <property type="entry name" value="ABC_transptr_permease_BtuC"/>
</dbReference>
<dbReference type="Pfam" id="PF01032">
    <property type="entry name" value="FecCD"/>
    <property type="match status" value="1"/>
</dbReference>
<dbReference type="CDD" id="cd06550">
    <property type="entry name" value="TM_ABC_iron-siderophores_like"/>
    <property type="match status" value="1"/>
</dbReference>
<feature type="transmembrane region" description="Helical" evidence="8">
    <location>
        <begin position="207"/>
        <end position="227"/>
    </location>
</feature>
<dbReference type="AlphaFoldDB" id="A0A7C4NPN3"/>
<dbReference type="EMBL" id="DTCK01000016">
    <property type="protein sequence ID" value="HGQ35670.1"/>
    <property type="molecule type" value="Genomic_DNA"/>
</dbReference>
<dbReference type="Gene3D" id="1.10.3470.10">
    <property type="entry name" value="ABC transporter involved in vitamin B12 uptake, BtuC"/>
    <property type="match status" value="1"/>
</dbReference>
<feature type="transmembrane region" description="Helical" evidence="8">
    <location>
        <begin position="253"/>
        <end position="280"/>
    </location>
</feature>
<keyword evidence="6 8" id="KW-1133">Transmembrane helix</keyword>
<proteinExistence type="inferred from homology"/>
<evidence type="ECO:0000256" key="4">
    <source>
        <dbReference type="ARBA" id="ARBA00022475"/>
    </source>
</evidence>
<dbReference type="GO" id="GO:0022857">
    <property type="term" value="F:transmembrane transporter activity"/>
    <property type="evidence" value="ECO:0007669"/>
    <property type="project" value="InterPro"/>
</dbReference>
<evidence type="ECO:0000256" key="3">
    <source>
        <dbReference type="ARBA" id="ARBA00022448"/>
    </source>
</evidence>
<keyword evidence="7 8" id="KW-0472">Membrane</keyword>
<dbReference type="PANTHER" id="PTHR30472:SF25">
    <property type="entry name" value="ABC TRANSPORTER PERMEASE PROTEIN MJ0876-RELATED"/>
    <property type="match status" value="1"/>
</dbReference>
<feature type="transmembrane region" description="Helical" evidence="8">
    <location>
        <begin position="45"/>
        <end position="63"/>
    </location>
</feature>
<evidence type="ECO:0000256" key="5">
    <source>
        <dbReference type="ARBA" id="ARBA00022692"/>
    </source>
</evidence>
<evidence type="ECO:0000256" key="1">
    <source>
        <dbReference type="ARBA" id="ARBA00004651"/>
    </source>
</evidence>
<name>A0A7C4NPN3_9CREN</name>
<keyword evidence="4" id="KW-1003">Cell membrane</keyword>
<feature type="transmembrane region" description="Helical" evidence="8">
    <location>
        <begin position="322"/>
        <end position="342"/>
    </location>
</feature>
<dbReference type="SUPFAM" id="SSF81345">
    <property type="entry name" value="ABC transporter involved in vitamin B12 uptake, BtuC"/>
    <property type="match status" value="1"/>
</dbReference>
<feature type="transmembrane region" description="Helical" evidence="8">
    <location>
        <begin position="160"/>
        <end position="186"/>
    </location>
</feature>
<feature type="transmembrane region" description="Helical" evidence="8">
    <location>
        <begin position="68"/>
        <end position="89"/>
    </location>
</feature>
<feature type="transmembrane region" description="Helical" evidence="8">
    <location>
        <begin position="101"/>
        <end position="120"/>
    </location>
</feature>
<reference evidence="10" key="1">
    <citation type="journal article" date="2020" name="mSystems">
        <title>Genome- and Community-Level Interaction Insights into Carbon Utilization and Element Cycling Functions of Hydrothermarchaeota in Hydrothermal Sediment.</title>
        <authorList>
            <person name="Zhou Z."/>
            <person name="Liu Y."/>
            <person name="Xu W."/>
            <person name="Pan J."/>
            <person name="Luo Z.H."/>
            <person name="Li M."/>
        </authorList>
    </citation>
    <scope>NUCLEOTIDE SEQUENCE [LARGE SCALE GENOMIC DNA]</scope>
    <source>
        <strain evidence="10">SpSt-637</strain>
        <strain evidence="9">SpSt-667</strain>
    </source>
</reference>
<evidence type="ECO:0000256" key="6">
    <source>
        <dbReference type="ARBA" id="ARBA00022989"/>
    </source>
</evidence>
<evidence type="ECO:0000256" key="8">
    <source>
        <dbReference type="SAM" id="Phobius"/>
    </source>
</evidence>
<evidence type="ECO:0000313" key="10">
    <source>
        <dbReference type="EMBL" id="HGQ64911.1"/>
    </source>
</evidence>
<gene>
    <name evidence="10" type="ORF">ENU08_06685</name>
    <name evidence="9" type="ORF">ENU41_03215</name>
</gene>
<dbReference type="GO" id="GO:0033214">
    <property type="term" value="P:siderophore-iron import into cell"/>
    <property type="evidence" value="ECO:0007669"/>
    <property type="project" value="TreeGrafter"/>
</dbReference>
<evidence type="ECO:0000256" key="2">
    <source>
        <dbReference type="ARBA" id="ARBA00007935"/>
    </source>
</evidence>
<keyword evidence="3" id="KW-0813">Transport</keyword>
<sequence>MSKASHKTIFSTRLSIIIFLSIALLLLIPITSSFGQYNITFIDVLKLILGYPLGGDELIVIWLRLRRILVGIIVGALLGGAGAVAQATFRNPLASPFTLGISQAAALGIAVALIIGYGGAISQWFLVFAKPYVLPIAAFLLAFTQAILVLLLAYRAGLSPYALVLSSLALSFVYQAILALLQYLVLNELQIATVVFWMFGDLGRAGNTELFILFLGSIPITLAYMIMHLDLDLLTLGDEVAYSSGINPKKSRFITTVIAALGSSLATSFVGVLAFLCLVAPHVARALVGGSHRYLLPASMLIGSILLLLSDTVARIVLTPRVLPVGIVLSFLGAPLLIIMLIRGAKQ</sequence>
<dbReference type="PANTHER" id="PTHR30472">
    <property type="entry name" value="FERRIC ENTEROBACTIN TRANSPORT SYSTEM PERMEASE PROTEIN"/>
    <property type="match status" value="1"/>
</dbReference>
<organism evidence="10">
    <name type="scientific">Ignisphaera aggregans</name>
    <dbReference type="NCBI Taxonomy" id="334771"/>
    <lineage>
        <taxon>Archaea</taxon>
        <taxon>Thermoproteota</taxon>
        <taxon>Thermoprotei</taxon>
        <taxon>Desulfurococcales</taxon>
        <taxon>Desulfurococcaceae</taxon>
        <taxon>Ignisphaera</taxon>
    </lineage>
</organism>
<keyword evidence="5 8" id="KW-0812">Transmembrane</keyword>
<feature type="transmembrane region" description="Helical" evidence="8">
    <location>
        <begin position="292"/>
        <end position="310"/>
    </location>
</feature>